<dbReference type="GO" id="GO:0016020">
    <property type="term" value="C:membrane"/>
    <property type="evidence" value="ECO:0007669"/>
    <property type="project" value="UniProtKB-SubCell"/>
</dbReference>
<dbReference type="RefSeq" id="WP_281488181.1">
    <property type="nucleotide sequence ID" value="NZ_JASATX010000002.1"/>
</dbReference>
<dbReference type="PANTHER" id="PTHR32322:SF2">
    <property type="entry name" value="EAMA DOMAIN-CONTAINING PROTEIN"/>
    <property type="match status" value="1"/>
</dbReference>
<feature type="domain" description="EamA" evidence="7">
    <location>
        <begin position="159"/>
        <end position="290"/>
    </location>
</feature>
<feature type="transmembrane region" description="Helical" evidence="6">
    <location>
        <begin position="219"/>
        <end position="240"/>
    </location>
</feature>
<evidence type="ECO:0000256" key="5">
    <source>
        <dbReference type="ARBA" id="ARBA00023136"/>
    </source>
</evidence>
<feature type="transmembrane region" description="Helical" evidence="6">
    <location>
        <begin position="103"/>
        <end position="122"/>
    </location>
</feature>
<organism evidence="8 9">
    <name type="scientific">Ruicaihuangia caeni</name>
    <dbReference type="NCBI Taxonomy" id="3042517"/>
    <lineage>
        <taxon>Bacteria</taxon>
        <taxon>Bacillati</taxon>
        <taxon>Actinomycetota</taxon>
        <taxon>Actinomycetes</taxon>
        <taxon>Micrococcales</taxon>
        <taxon>Microbacteriaceae</taxon>
        <taxon>Ruicaihuangia</taxon>
    </lineage>
</organism>
<reference evidence="8 9" key="1">
    <citation type="submission" date="2023-04" db="EMBL/GenBank/DDBJ databases">
        <title>Klugiella caeni sp. nov. isolated from the sludge of biochemical tank.</title>
        <authorList>
            <person name="Geng K."/>
        </authorList>
    </citation>
    <scope>NUCLEOTIDE SEQUENCE [LARGE SCALE GENOMIC DNA]</scope>
    <source>
        <strain evidence="8 9">YN-L-19</strain>
    </source>
</reference>
<dbReference type="Proteomes" id="UP001321506">
    <property type="component" value="Unassembled WGS sequence"/>
</dbReference>
<dbReference type="InterPro" id="IPR050638">
    <property type="entry name" value="AA-Vitamin_Transporters"/>
</dbReference>
<protein>
    <submittedName>
        <fullName evidence="8">DMT family transporter</fullName>
    </submittedName>
</protein>
<feature type="transmembrane region" description="Helical" evidence="6">
    <location>
        <begin position="12"/>
        <end position="30"/>
    </location>
</feature>
<accession>A0AAW6TAM6</accession>
<comment type="caution">
    <text evidence="8">The sequence shown here is derived from an EMBL/GenBank/DDBJ whole genome shotgun (WGS) entry which is preliminary data.</text>
</comment>
<feature type="transmembrane region" description="Helical" evidence="6">
    <location>
        <begin position="129"/>
        <end position="149"/>
    </location>
</feature>
<dbReference type="SUPFAM" id="SSF103481">
    <property type="entry name" value="Multidrug resistance efflux transporter EmrE"/>
    <property type="match status" value="2"/>
</dbReference>
<name>A0AAW6TAM6_9MICO</name>
<evidence type="ECO:0000259" key="7">
    <source>
        <dbReference type="Pfam" id="PF00892"/>
    </source>
</evidence>
<feature type="transmembrane region" description="Helical" evidence="6">
    <location>
        <begin position="155"/>
        <end position="175"/>
    </location>
</feature>
<evidence type="ECO:0000313" key="8">
    <source>
        <dbReference type="EMBL" id="MDI2098385.1"/>
    </source>
</evidence>
<dbReference type="PANTHER" id="PTHR32322">
    <property type="entry name" value="INNER MEMBRANE TRANSPORTER"/>
    <property type="match status" value="1"/>
</dbReference>
<keyword evidence="5 6" id="KW-0472">Membrane</keyword>
<evidence type="ECO:0000256" key="2">
    <source>
        <dbReference type="ARBA" id="ARBA00007362"/>
    </source>
</evidence>
<keyword evidence="9" id="KW-1185">Reference proteome</keyword>
<sequence>MPSPVARPTTALMFAGLCIVWGSSFLFMRVALDGGLTPFQLVWSREVLGGFTLVIIALMLRMPLPRRRIDWLHLLVLGLLNNFTPHWVVAWSQQYLDTSLSSIFNAFTPIATALMVTLAFRVERLTRPQLAGVLVGVVGVLIVLAPWNAVLSGDLLPQLAFVSTTLMYGISFGYVRRFVMPRGYSGVQIAVYSVGMAAGAMLLLTPMAFADPFPIDPGVLGSLLALGCLGTGIAYIWSFTIVDRWGATRASMVTYVAPVIGVALGVLVLGETLSWNEPLGAVLVLLGIVFAQRPRWMFRRPPFLA</sequence>
<evidence type="ECO:0000313" key="9">
    <source>
        <dbReference type="Proteomes" id="UP001321506"/>
    </source>
</evidence>
<evidence type="ECO:0000256" key="4">
    <source>
        <dbReference type="ARBA" id="ARBA00022989"/>
    </source>
</evidence>
<keyword evidence="4 6" id="KW-1133">Transmembrane helix</keyword>
<dbReference type="EMBL" id="JASATX010000002">
    <property type="protein sequence ID" value="MDI2098385.1"/>
    <property type="molecule type" value="Genomic_DNA"/>
</dbReference>
<feature type="transmembrane region" description="Helical" evidence="6">
    <location>
        <begin position="42"/>
        <end position="60"/>
    </location>
</feature>
<feature type="transmembrane region" description="Helical" evidence="6">
    <location>
        <begin position="252"/>
        <end position="269"/>
    </location>
</feature>
<evidence type="ECO:0000256" key="6">
    <source>
        <dbReference type="SAM" id="Phobius"/>
    </source>
</evidence>
<dbReference type="Pfam" id="PF00892">
    <property type="entry name" value="EamA"/>
    <property type="match status" value="2"/>
</dbReference>
<proteinExistence type="inferred from homology"/>
<comment type="similarity">
    <text evidence="2">Belongs to the EamA transporter family.</text>
</comment>
<evidence type="ECO:0000256" key="3">
    <source>
        <dbReference type="ARBA" id="ARBA00022692"/>
    </source>
</evidence>
<keyword evidence="3 6" id="KW-0812">Transmembrane</keyword>
<dbReference type="AlphaFoldDB" id="A0AAW6TAM6"/>
<feature type="domain" description="EamA" evidence="7">
    <location>
        <begin position="11"/>
        <end position="144"/>
    </location>
</feature>
<comment type="subcellular location">
    <subcellularLocation>
        <location evidence="1">Membrane</location>
        <topology evidence="1">Multi-pass membrane protein</topology>
    </subcellularLocation>
</comment>
<gene>
    <name evidence="8" type="ORF">QF206_05325</name>
</gene>
<dbReference type="InterPro" id="IPR000620">
    <property type="entry name" value="EamA_dom"/>
</dbReference>
<evidence type="ECO:0000256" key="1">
    <source>
        <dbReference type="ARBA" id="ARBA00004141"/>
    </source>
</evidence>
<feature type="transmembrane region" description="Helical" evidence="6">
    <location>
        <begin position="72"/>
        <end position="91"/>
    </location>
</feature>
<feature type="transmembrane region" description="Helical" evidence="6">
    <location>
        <begin position="187"/>
        <end position="207"/>
    </location>
</feature>
<dbReference type="InterPro" id="IPR037185">
    <property type="entry name" value="EmrE-like"/>
</dbReference>